<dbReference type="AlphaFoldDB" id="A0A0R3QHV9"/>
<organism evidence="1">
    <name type="scientific">Brugia timori</name>
    <dbReference type="NCBI Taxonomy" id="42155"/>
    <lineage>
        <taxon>Eukaryota</taxon>
        <taxon>Metazoa</taxon>
        <taxon>Ecdysozoa</taxon>
        <taxon>Nematoda</taxon>
        <taxon>Chromadorea</taxon>
        <taxon>Rhabditida</taxon>
        <taxon>Spirurina</taxon>
        <taxon>Spiruromorpha</taxon>
        <taxon>Filarioidea</taxon>
        <taxon>Onchocercidae</taxon>
        <taxon>Brugia</taxon>
    </lineage>
</organism>
<reference evidence="1" key="1">
    <citation type="submission" date="2017-02" db="UniProtKB">
        <authorList>
            <consortium name="WormBaseParasite"/>
        </authorList>
    </citation>
    <scope>IDENTIFICATION</scope>
</reference>
<sequence length="61" mass="7235">MKIFAYWVFQAVVDMEHDLLKQSSYTVHRLQLPVYPALLQLHSDICHLLSDNHLIDKISYH</sequence>
<accession>A0A0R3QHV9</accession>
<name>A0A0R3QHV9_9BILA</name>
<evidence type="ECO:0000313" key="1">
    <source>
        <dbReference type="WBParaSite" id="BTMF_0000598001-mRNA-1"/>
    </source>
</evidence>
<dbReference type="WBParaSite" id="BTMF_0000598001-mRNA-1">
    <property type="protein sequence ID" value="BTMF_0000598001-mRNA-1"/>
    <property type="gene ID" value="BTMF_0000598001"/>
</dbReference>
<proteinExistence type="predicted"/>
<protein>
    <submittedName>
        <fullName evidence="1">Ovule protein</fullName>
    </submittedName>
</protein>